<keyword evidence="2" id="KW-1185">Reference proteome</keyword>
<sequence>MQRQGRKISIEAPPNHTIFAEGLMLLDDTFPRAFKGQCSVDQVSFSGQGLQPNRMSIQATLIGE</sequence>
<evidence type="ECO:0000313" key="2">
    <source>
        <dbReference type="Proteomes" id="UP000196485"/>
    </source>
</evidence>
<evidence type="ECO:0000313" key="1">
    <source>
        <dbReference type="EMBL" id="SMY15569.1"/>
    </source>
</evidence>
<reference evidence="2" key="1">
    <citation type="submission" date="2017-06" db="EMBL/GenBank/DDBJ databases">
        <authorList>
            <person name="Rodrigo-Torres L."/>
            <person name="Arahal R. D."/>
            <person name="Lucena T."/>
        </authorList>
    </citation>
    <scope>NUCLEOTIDE SEQUENCE [LARGE SCALE GENOMIC DNA]</scope>
    <source>
        <strain evidence="2">type strain: CECT 9192</strain>
    </source>
</reference>
<name>A0A1Y6KTR4_9GAMM</name>
<dbReference type="RefSeq" id="WP_235011106.1">
    <property type="nucleotide sequence ID" value="NZ_FYAH01000001.1"/>
</dbReference>
<gene>
    <name evidence="1" type="ORF">PAQU9191_00792</name>
</gene>
<dbReference type="AlphaFoldDB" id="A0A1Y6KTR4"/>
<organism evidence="1 2">
    <name type="scientific">Photobacterium aquimaris</name>
    <dbReference type="NCBI Taxonomy" id="512643"/>
    <lineage>
        <taxon>Bacteria</taxon>
        <taxon>Pseudomonadati</taxon>
        <taxon>Pseudomonadota</taxon>
        <taxon>Gammaproteobacteria</taxon>
        <taxon>Vibrionales</taxon>
        <taxon>Vibrionaceae</taxon>
        <taxon>Photobacterium</taxon>
    </lineage>
</organism>
<dbReference type="Proteomes" id="UP000196485">
    <property type="component" value="Unassembled WGS sequence"/>
</dbReference>
<proteinExistence type="predicted"/>
<accession>A0A1Y6KTR4</accession>
<dbReference type="EMBL" id="FYAH01000001">
    <property type="protein sequence ID" value="SMY15569.1"/>
    <property type="molecule type" value="Genomic_DNA"/>
</dbReference>
<protein>
    <submittedName>
        <fullName evidence="1">Uncharacterized protein</fullName>
    </submittedName>
</protein>